<sequence length="128" mass="14354">MARSVLLQLARDSIEEVLEAKRKIDKGSLISEFPLLKETVDASVKIFLENKLRGKAQIEGENISLIESIILNAKKAAFEDTNFSPITTSEYLSCEIEIELNTPDGIINERDPAILETSNYSIQKELKD</sequence>
<dbReference type="Gene3D" id="3.30.700.20">
    <property type="entry name" value="Hypothetical protein ph0010, domain 1"/>
    <property type="match status" value="1"/>
</dbReference>
<dbReference type="InterPro" id="IPR036071">
    <property type="entry name" value="AMMECR1_dom_sf"/>
</dbReference>
<proteinExistence type="predicted"/>
<dbReference type="EMBL" id="CP043617">
    <property type="protein sequence ID" value="QFR48332.1"/>
    <property type="molecule type" value="Genomic_DNA"/>
</dbReference>
<dbReference type="KEGG" id="sulg:FJR48_00765"/>
<evidence type="ECO:0000259" key="1">
    <source>
        <dbReference type="PROSITE" id="PS51112"/>
    </source>
</evidence>
<organism evidence="2 3">
    <name type="scientific">Sulfurimonas lithotrophica</name>
    <dbReference type="NCBI Taxonomy" id="2590022"/>
    <lineage>
        <taxon>Bacteria</taxon>
        <taxon>Pseudomonadati</taxon>
        <taxon>Campylobacterota</taxon>
        <taxon>Epsilonproteobacteria</taxon>
        <taxon>Campylobacterales</taxon>
        <taxon>Sulfurimonadaceae</taxon>
        <taxon>Sulfurimonas</taxon>
    </lineage>
</organism>
<keyword evidence="3" id="KW-1185">Reference proteome</keyword>
<dbReference type="Proteomes" id="UP000326944">
    <property type="component" value="Chromosome"/>
</dbReference>
<dbReference type="OrthoDB" id="5334578at2"/>
<evidence type="ECO:0000313" key="2">
    <source>
        <dbReference type="EMBL" id="QFR48332.1"/>
    </source>
</evidence>
<dbReference type="Pfam" id="PF01871">
    <property type="entry name" value="AMMECR1"/>
    <property type="match status" value="1"/>
</dbReference>
<dbReference type="AlphaFoldDB" id="A0A5P8NY23"/>
<dbReference type="RefSeq" id="WP_152306275.1">
    <property type="nucleotide sequence ID" value="NZ_CP043617.1"/>
</dbReference>
<gene>
    <name evidence="2" type="ORF">FJR48_00765</name>
</gene>
<protein>
    <submittedName>
        <fullName evidence="2">AMMECR1 domain-containing protein</fullName>
    </submittedName>
</protein>
<evidence type="ECO:0000313" key="3">
    <source>
        <dbReference type="Proteomes" id="UP000326944"/>
    </source>
</evidence>
<reference evidence="2 3" key="1">
    <citation type="submission" date="2019-09" db="EMBL/GenBank/DDBJ databases">
        <title>Sulfurimonas gotlandica sp. nov., a chemoautotrophic and psychrotolerant epsilonproteobacterium isolated from a pelagic redoxcline, and an emended description of the genus Sulfurimonas.</title>
        <authorList>
            <person name="Wang S."/>
            <person name="Jiang L."/>
            <person name="Shao S."/>
        </authorList>
    </citation>
    <scope>NUCLEOTIDE SEQUENCE [LARGE SCALE GENOMIC DNA]</scope>
    <source>
        <strain evidence="2 3">GYSZ_1</strain>
    </source>
</reference>
<feature type="domain" description="AMMECR1" evidence="1">
    <location>
        <begin position="1"/>
        <end position="128"/>
    </location>
</feature>
<accession>A0A5P8NY23</accession>
<dbReference type="InterPro" id="IPR027485">
    <property type="entry name" value="AMMECR1_N"/>
</dbReference>
<dbReference type="SUPFAM" id="SSF143447">
    <property type="entry name" value="AMMECR1-like"/>
    <property type="match status" value="1"/>
</dbReference>
<dbReference type="PROSITE" id="PS51112">
    <property type="entry name" value="AMMECR1"/>
    <property type="match status" value="1"/>
</dbReference>
<dbReference type="InterPro" id="IPR002733">
    <property type="entry name" value="AMMECR1_domain"/>
</dbReference>
<name>A0A5P8NY23_9BACT</name>